<feature type="transmembrane region" description="Helical" evidence="2">
    <location>
        <begin position="41"/>
        <end position="63"/>
    </location>
</feature>
<gene>
    <name evidence="3" type="ORF">KILIM_042_00350</name>
</gene>
<comment type="caution">
    <text evidence="3">The sequence shown here is derived from an EMBL/GenBank/DDBJ whole genome shotgun (WGS) entry which is preliminary data.</text>
</comment>
<reference evidence="3 4" key="1">
    <citation type="submission" date="2012-08" db="EMBL/GenBank/DDBJ databases">
        <title>Whole genome shotgun sequence of Kineosphaera limosa NBRC 100340.</title>
        <authorList>
            <person name="Yoshida I."/>
            <person name="Isaki S."/>
            <person name="Hosoyama A."/>
            <person name="Tsuchikane K."/>
            <person name="Katsumata H."/>
            <person name="Ando Y."/>
            <person name="Ohji S."/>
            <person name="Hamada M."/>
            <person name="Tamura T."/>
            <person name="Yamazoe A."/>
            <person name="Yamazaki S."/>
            <person name="Fujita N."/>
        </authorList>
    </citation>
    <scope>NUCLEOTIDE SEQUENCE [LARGE SCALE GENOMIC DNA]</scope>
    <source>
        <strain evidence="3 4">NBRC 100340</strain>
    </source>
</reference>
<evidence type="ECO:0000313" key="3">
    <source>
        <dbReference type="EMBL" id="GAB96591.1"/>
    </source>
</evidence>
<evidence type="ECO:0000256" key="2">
    <source>
        <dbReference type="SAM" id="Phobius"/>
    </source>
</evidence>
<evidence type="ECO:0000256" key="1">
    <source>
        <dbReference type="SAM" id="MobiDB-lite"/>
    </source>
</evidence>
<keyword evidence="2" id="KW-1133">Transmembrane helix</keyword>
<evidence type="ECO:0000313" key="4">
    <source>
        <dbReference type="Proteomes" id="UP000008366"/>
    </source>
</evidence>
<accession>K6WRW5</accession>
<sequence length="179" mass="18489">MDQAPHRLRGMLLVGGGVVLIPWIAVLWAQARATPDPLASFWVVLDALEMLGLVAVGAAALAGSRWRRRLAPLAVITATMLASDAVVDVSTAVGDAAVVHAWGMAVLVELPMVAVCLSLGSPGPPAPAGDRLPQRSPQISSSRQSGSPAVAPIVVRPSLRRSTNGSAARIRSRGLSRTG</sequence>
<dbReference type="Proteomes" id="UP000008366">
    <property type="component" value="Unassembled WGS sequence"/>
</dbReference>
<dbReference type="AlphaFoldDB" id="K6WRW5"/>
<name>K6WRW5_9MICO</name>
<feature type="region of interest" description="Disordered" evidence="1">
    <location>
        <begin position="125"/>
        <end position="179"/>
    </location>
</feature>
<feature type="transmembrane region" description="Helical" evidence="2">
    <location>
        <begin position="12"/>
        <end position="29"/>
    </location>
</feature>
<proteinExistence type="predicted"/>
<dbReference type="EMBL" id="BAHD01000042">
    <property type="protein sequence ID" value="GAB96591.1"/>
    <property type="molecule type" value="Genomic_DNA"/>
</dbReference>
<keyword evidence="2" id="KW-0472">Membrane</keyword>
<dbReference type="STRING" id="1184609.KILIM_042_00350"/>
<feature type="compositionally biased region" description="Basic residues" evidence="1">
    <location>
        <begin position="170"/>
        <end position="179"/>
    </location>
</feature>
<organism evidence="3 4">
    <name type="scientific">Kineosphaera limosa NBRC 100340</name>
    <dbReference type="NCBI Taxonomy" id="1184609"/>
    <lineage>
        <taxon>Bacteria</taxon>
        <taxon>Bacillati</taxon>
        <taxon>Actinomycetota</taxon>
        <taxon>Actinomycetes</taxon>
        <taxon>Micrococcales</taxon>
        <taxon>Dermatophilaceae</taxon>
        <taxon>Kineosphaera</taxon>
    </lineage>
</organism>
<protein>
    <submittedName>
        <fullName evidence="3">Uncharacterized protein</fullName>
    </submittedName>
</protein>
<dbReference type="RefSeq" id="WP_006593123.1">
    <property type="nucleotide sequence ID" value="NZ_BAHD01000042.1"/>
</dbReference>
<keyword evidence="2" id="KW-0812">Transmembrane</keyword>
<keyword evidence="4" id="KW-1185">Reference proteome</keyword>
<feature type="compositionally biased region" description="Low complexity" evidence="1">
    <location>
        <begin position="128"/>
        <end position="148"/>
    </location>
</feature>